<evidence type="ECO:0000256" key="3">
    <source>
        <dbReference type="ARBA" id="ARBA00022452"/>
    </source>
</evidence>
<comment type="subcellular location">
    <subcellularLocation>
        <location evidence="1 10">Cell outer membrane</location>
        <topology evidence="1 10">Multi-pass membrane protein</topology>
    </subcellularLocation>
</comment>
<keyword evidence="4" id="KW-0406">Ion transport</keyword>
<protein>
    <submittedName>
        <fullName evidence="13">TonB-dependent receptor</fullName>
    </submittedName>
</protein>
<dbReference type="InterPro" id="IPR000531">
    <property type="entry name" value="Beta-barrel_TonB"/>
</dbReference>
<evidence type="ECO:0000256" key="10">
    <source>
        <dbReference type="PROSITE-ProRule" id="PRU01360"/>
    </source>
</evidence>
<reference evidence="13 14" key="1">
    <citation type="submission" date="2020-07" db="EMBL/GenBank/DDBJ databases">
        <title>Luteimonas sp. SJ-92.</title>
        <authorList>
            <person name="Huang X.-X."/>
            <person name="Xu L."/>
            <person name="Sun J.-Q."/>
        </authorList>
    </citation>
    <scope>NUCLEOTIDE SEQUENCE [LARGE SCALE GENOMIC DNA]</scope>
    <source>
        <strain evidence="13 14">SJ-92</strain>
    </source>
</reference>
<dbReference type="CDD" id="cd01347">
    <property type="entry name" value="ligand_gated_channel"/>
    <property type="match status" value="1"/>
</dbReference>
<sequence>MAEDLAAPRAEEVAYRFDIPAQPLGDALQAFARASRQQVSFDGAALAGKTSSGLSGDYLPEEALRRLLEGSGAVFTRGVRGVWMVGPAQPPPAASGRVAQWETIVVTGTNIHDVAPAGAPVLILDAEDIRASGYSSTEQLMQSLPQNFRGGEAGASADVNMSVGSQRGFNATAGSGVNLRGLGSRATLLLINGRRVAASSAGTFTDISMIPIDAIERIEVLTDGASAIYGADAVAGVVNVILKSDYDGAETRASYGFTTEGGRDEYRLSHNHGWQWSGGSMMLGAEYLHQGHLLASERGFTANVPPPTSIFPSNRLTSLVFSGRQRIGEALSLQADIQYSEAERYSVSTGVARSESFIRPTRRNAALGLEYRAFGDWTFSVDAFASDEDARNRLFAYTPDGAPNFDYAQLRTQDQWGAELRATGSVFDLPAGPAKLALGVSYKEEKYSRRIDFYDLYQALGRDSVAGFAELHLPLVGSDNAIPGIRRLDLSIAGRYDDYSDFGSTRNPRIGLSWSPISGLTLRSSYSTSFRAPSIGEEARFGEQGLFGIEILPFYAADGTDLVPVVMWLGSEDLRPEESDNWTFGLDWKPPSAPGLAVALTYYDIAYSDRIILPPFDRGALSNPELQSFVRFYDSPAELRALVEERVARGVFLVDATSGLFGPDPLSQATAAYSYLWTNADRVDVSGFDLGIDYPFRRGDNRFEVGLNANYIRRMLNRVSPSALPYDLAGTFANPPKLRARGLLSWSRDGLSSDVHVNYTHSYTDTSGLVDRPVDAYVTVDLVARYTFDADARGLTDGLSLSFTATNLLDEQPPYVEFGGGGSNYDAANASPLGRMVSLQVAKRW</sequence>
<dbReference type="Gene3D" id="2.170.130.10">
    <property type="entry name" value="TonB-dependent receptor, plug domain"/>
    <property type="match status" value="1"/>
</dbReference>
<evidence type="ECO:0000256" key="9">
    <source>
        <dbReference type="ARBA" id="ARBA00023237"/>
    </source>
</evidence>
<dbReference type="InterPro" id="IPR036942">
    <property type="entry name" value="Beta-barrel_TonB_sf"/>
</dbReference>
<dbReference type="Pfam" id="PF00593">
    <property type="entry name" value="TonB_dep_Rec_b-barrel"/>
    <property type="match status" value="1"/>
</dbReference>
<keyword evidence="7 11" id="KW-0798">TonB box</keyword>
<evidence type="ECO:0000256" key="11">
    <source>
        <dbReference type="RuleBase" id="RU003357"/>
    </source>
</evidence>
<dbReference type="InterPro" id="IPR012910">
    <property type="entry name" value="Plug_dom"/>
</dbReference>
<evidence type="ECO:0000256" key="7">
    <source>
        <dbReference type="ARBA" id="ARBA00023077"/>
    </source>
</evidence>
<comment type="similarity">
    <text evidence="10 11">Belongs to the TonB-dependent receptor family.</text>
</comment>
<keyword evidence="5 10" id="KW-0812">Transmembrane</keyword>
<dbReference type="Pfam" id="PF07715">
    <property type="entry name" value="Plug"/>
    <property type="match status" value="1"/>
</dbReference>
<dbReference type="SMART" id="SM00965">
    <property type="entry name" value="STN"/>
    <property type="match status" value="1"/>
</dbReference>
<dbReference type="AlphaFoldDB" id="A0A853JEY6"/>
<dbReference type="Proteomes" id="UP000578091">
    <property type="component" value="Unassembled WGS sequence"/>
</dbReference>
<keyword evidence="8 10" id="KW-0472">Membrane</keyword>
<evidence type="ECO:0000313" key="13">
    <source>
        <dbReference type="EMBL" id="NZA27169.1"/>
    </source>
</evidence>
<dbReference type="InterPro" id="IPR039426">
    <property type="entry name" value="TonB-dep_rcpt-like"/>
</dbReference>
<dbReference type="PANTHER" id="PTHR47234:SF2">
    <property type="entry name" value="TONB-DEPENDENT RECEPTOR"/>
    <property type="match status" value="1"/>
</dbReference>
<evidence type="ECO:0000256" key="1">
    <source>
        <dbReference type="ARBA" id="ARBA00004571"/>
    </source>
</evidence>
<dbReference type="InterPro" id="IPR011662">
    <property type="entry name" value="Secretin/TonB_short_N"/>
</dbReference>
<evidence type="ECO:0000256" key="8">
    <source>
        <dbReference type="ARBA" id="ARBA00023136"/>
    </source>
</evidence>
<proteinExistence type="inferred from homology"/>
<dbReference type="Gene3D" id="3.55.50.30">
    <property type="match status" value="1"/>
</dbReference>
<dbReference type="RefSeq" id="WP_180678953.1">
    <property type="nucleotide sequence ID" value="NZ_JACCKA010000073.1"/>
</dbReference>
<dbReference type="GO" id="GO:0009279">
    <property type="term" value="C:cell outer membrane"/>
    <property type="evidence" value="ECO:0007669"/>
    <property type="project" value="UniProtKB-SubCell"/>
</dbReference>
<keyword evidence="9 10" id="KW-0998">Cell outer membrane</keyword>
<organism evidence="13 14">
    <name type="scientific">Luteimonas salinisoli</name>
    <dbReference type="NCBI Taxonomy" id="2752307"/>
    <lineage>
        <taxon>Bacteria</taxon>
        <taxon>Pseudomonadati</taxon>
        <taxon>Pseudomonadota</taxon>
        <taxon>Gammaproteobacteria</taxon>
        <taxon>Lysobacterales</taxon>
        <taxon>Lysobacteraceae</taxon>
        <taxon>Luteimonas</taxon>
    </lineage>
</organism>
<evidence type="ECO:0000313" key="14">
    <source>
        <dbReference type="Proteomes" id="UP000578091"/>
    </source>
</evidence>
<comment type="caution">
    <text evidence="13">The sequence shown here is derived from an EMBL/GenBank/DDBJ whole genome shotgun (WGS) entry which is preliminary data.</text>
</comment>
<evidence type="ECO:0000256" key="5">
    <source>
        <dbReference type="ARBA" id="ARBA00022692"/>
    </source>
</evidence>
<evidence type="ECO:0000259" key="12">
    <source>
        <dbReference type="SMART" id="SM00965"/>
    </source>
</evidence>
<feature type="domain" description="Secretin/TonB short N-terminal" evidence="12">
    <location>
        <begin position="37"/>
        <end position="88"/>
    </location>
</feature>
<evidence type="ECO:0000256" key="2">
    <source>
        <dbReference type="ARBA" id="ARBA00022448"/>
    </source>
</evidence>
<evidence type="ECO:0000256" key="6">
    <source>
        <dbReference type="ARBA" id="ARBA00023004"/>
    </source>
</evidence>
<accession>A0A853JEY6</accession>
<gene>
    <name evidence="13" type="ORF">H0E84_12335</name>
</gene>
<dbReference type="GO" id="GO:0006826">
    <property type="term" value="P:iron ion transport"/>
    <property type="evidence" value="ECO:0007669"/>
    <property type="project" value="UniProtKB-KW"/>
</dbReference>
<keyword evidence="14" id="KW-1185">Reference proteome</keyword>
<keyword evidence="2 10" id="KW-0813">Transport</keyword>
<evidence type="ECO:0000256" key="4">
    <source>
        <dbReference type="ARBA" id="ARBA00022496"/>
    </source>
</evidence>
<dbReference type="PROSITE" id="PS52016">
    <property type="entry name" value="TONB_DEPENDENT_REC_3"/>
    <property type="match status" value="1"/>
</dbReference>
<dbReference type="InterPro" id="IPR037066">
    <property type="entry name" value="Plug_dom_sf"/>
</dbReference>
<dbReference type="SUPFAM" id="SSF56935">
    <property type="entry name" value="Porins"/>
    <property type="match status" value="1"/>
</dbReference>
<dbReference type="EMBL" id="JACCKA010000073">
    <property type="protein sequence ID" value="NZA27169.1"/>
    <property type="molecule type" value="Genomic_DNA"/>
</dbReference>
<dbReference type="PANTHER" id="PTHR47234">
    <property type="match status" value="1"/>
</dbReference>
<dbReference type="Gene3D" id="2.40.170.20">
    <property type="entry name" value="TonB-dependent receptor, beta-barrel domain"/>
    <property type="match status" value="1"/>
</dbReference>
<keyword evidence="6" id="KW-0408">Iron</keyword>
<keyword evidence="4" id="KW-0410">Iron transport</keyword>
<name>A0A853JEY6_9GAMM</name>
<keyword evidence="13" id="KW-0675">Receptor</keyword>
<keyword evidence="3 10" id="KW-1134">Transmembrane beta strand</keyword>